<dbReference type="Proteomes" id="UP000183635">
    <property type="component" value="Unassembled WGS sequence"/>
</dbReference>
<dbReference type="AlphaFoldDB" id="A0A1I2YZP8"/>
<dbReference type="EMBL" id="FOPU01000006">
    <property type="protein sequence ID" value="SFH31108.1"/>
    <property type="molecule type" value="Genomic_DNA"/>
</dbReference>
<dbReference type="OrthoDB" id="7842080at2"/>
<gene>
    <name evidence="5" type="ORF">SAMN04488021_106123</name>
</gene>
<dbReference type="GO" id="GO:0008233">
    <property type="term" value="F:peptidase activity"/>
    <property type="evidence" value="ECO:0007669"/>
    <property type="project" value="UniProtKB-KW"/>
</dbReference>
<sequence length="194" mass="21121">MLWGASLGALELRSEGGATRLRAMFPYGAETELAAGRYEVIAARAFAGRIEWGEDIHLLAGHDFNRPLASRAAGTLQLRDTDSALQIEATIDGQTSWPRDFLAAHASGLIRGLSPGFRVPRGGERIERRAAGTLRTVTAADLFEVSAVTRPAYSQAQIEARAWEIHQDRQPYRGPACHLIPFGWRIAGRTQGAS</sequence>
<protein>
    <recommendedName>
        <fullName evidence="4">Prohead serine protease domain-containing protein</fullName>
    </recommendedName>
</protein>
<proteinExistence type="predicted"/>
<evidence type="ECO:0000313" key="6">
    <source>
        <dbReference type="Proteomes" id="UP000183635"/>
    </source>
</evidence>
<name>A0A1I2YZP8_9RHOB</name>
<keyword evidence="6" id="KW-1185">Reference proteome</keyword>
<dbReference type="InterPro" id="IPR006433">
    <property type="entry name" value="Prohead_protease"/>
</dbReference>
<evidence type="ECO:0000313" key="5">
    <source>
        <dbReference type="EMBL" id="SFH31108.1"/>
    </source>
</evidence>
<evidence type="ECO:0000259" key="4">
    <source>
        <dbReference type="Pfam" id="PF04586"/>
    </source>
</evidence>
<evidence type="ECO:0000256" key="2">
    <source>
        <dbReference type="ARBA" id="ARBA00022670"/>
    </source>
</evidence>
<dbReference type="STRING" id="34004.SAMN04488021_106123"/>
<feature type="domain" description="Prohead serine protease" evidence="4">
    <location>
        <begin position="27"/>
        <end position="165"/>
    </location>
</feature>
<dbReference type="RefSeq" id="WP_074966608.1">
    <property type="nucleotide sequence ID" value="NZ_CBCRYP010000080.1"/>
</dbReference>
<accession>A0A1I2YZP8</accession>
<keyword evidence="3" id="KW-0378">Hydrolase</keyword>
<evidence type="ECO:0000256" key="1">
    <source>
        <dbReference type="ARBA" id="ARBA00022612"/>
    </source>
</evidence>
<evidence type="ECO:0000256" key="3">
    <source>
        <dbReference type="ARBA" id="ARBA00022801"/>
    </source>
</evidence>
<organism evidence="5 6">
    <name type="scientific">Paracoccus aminovorans</name>
    <dbReference type="NCBI Taxonomy" id="34004"/>
    <lineage>
        <taxon>Bacteria</taxon>
        <taxon>Pseudomonadati</taxon>
        <taxon>Pseudomonadota</taxon>
        <taxon>Alphaproteobacteria</taxon>
        <taxon>Rhodobacterales</taxon>
        <taxon>Paracoccaceae</taxon>
        <taxon>Paracoccus</taxon>
    </lineage>
</organism>
<dbReference type="NCBIfam" id="TIGR01543">
    <property type="entry name" value="proheadase_HK97"/>
    <property type="match status" value="1"/>
</dbReference>
<keyword evidence="2" id="KW-0645">Protease</keyword>
<dbReference type="InterPro" id="IPR054613">
    <property type="entry name" value="Peptidase_S78_dom"/>
</dbReference>
<reference evidence="5 6" key="1">
    <citation type="submission" date="2016-10" db="EMBL/GenBank/DDBJ databases">
        <authorList>
            <person name="de Groot N.N."/>
        </authorList>
    </citation>
    <scope>NUCLEOTIDE SEQUENCE [LARGE SCALE GENOMIC DNA]</scope>
    <source>
        <strain evidence="5 6">DSM 8537</strain>
    </source>
</reference>
<keyword evidence="1" id="KW-1188">Viral release from host cell</keyword>
<dbReference type="Pfam" id="PF04586">
    <property type="entry name" value="Peptidase_S78"/>
    <property type="match status" value="1"/>
</dbReference>
<dbReference type="GO" id="GO:0006508">
    <property type="term" value="P:proteolysis"/>
    <property type="evidence" value="ECO:0007669"/>
    <property type="project" value="UniProtKB-KW"/>
</dbReference>